<organism evidence="8 9">
    <name type="scientific">Gonapodya prolifera (strain JEL478)</name>
    <name type="common">Monoblepharis prolifera</name>
    <dbReference type="NCBI Taxonomy" id="1344416"/>
    <lineage>
        <taxon>Eukaryota</taxon>
        <taxon>Fungi</taxon>
        <taxon>Fungi incertae sedis</taxon>
        <taxon>Chytridiomycota</taxon>
        <taxon>Chytridiomycota incertae sedis</taxon>
        <taxon>Monoblepharidomycetes</taxon>
        <taxon>Monoblepharidales</taxon>
        <taxon>Gonapodyaceae</taxon>
        <taxon>Gonapodya</taxon>
    </lineage>
</organism>
<dbReference type="InterPro" id="IPR013705">
    <property type="entry name" value="Sterol_MeTrfase_C"/>
</dbReference>
<dbReference type="InterPro" id="IPR030384">
    <property type="entry name" value="MeTrfase_SMT"/>
</dbReference>
<evidence type="ECO:0000256" key="3">
    <source>
        <dbReference type="ARBA" id="ARBA00022691"/>
    </source>
</evidence>
<evidence type="ECO:0000256" key="6">
    <source>
        <dbReference type="RuleBase" id="RU362025"/>
    </source>
</evidence>
<sequence length="354" mass="39486">MSAPAAPRKAVAAEGYQALWSHNKDTGDVFKQTSDDIKEERKAAAPVMTNYYYDLATDLYEYGWGTSFHFARMFTGSSFASNIARHEDYLALKLGLKPGMRVLDVGCGVGGPLREIAKFSGATVVGLNNNQYQVERCKMYNKKFGLEAITDVVKGNFLEIPFPDNTFDAIYSIEATCHAPHPSQVYGEIFRVLKPGGKYACYEWCTTAKYDENDREQRLAIHQIEEGDSIPHLYRTYESLAAVRSVGFDVIEEYDLADPEFNKPWGAQTPWYGPLAGIMANYSVDEFLRYFRSSKIGGTITDVFVSVMEFVGLAPKGTKAASQTLITASEGLVYSGKKETFTPMYFFLGKKPEA</sequence>
<dbReference type="PANTHER" id="PTHR44068">
    <property type="entry name" value="ZGC:194242"/>
    <property type="match status" value="1"/>
</dbReference>
<dbReference type="Proteomes" id="UP000070544">
    <property type="component" value="Unassembled WGS sequence"/>
</dbReference>
<keyword evidence="6" id="KW-1207">Sterol metabolism</keyword>
<evidence type="ECO:0000259" key="7">
    <source>
        <dbReference type="PROSITE" id="PS51685"/>
    </source>
</evidence>
<dbReference type="OrthoDB" id="540004at2759"/>
<keyword evidence="9" id="KW-1185">Reference proteome</keyword>
<evidence type="ECO:0000256" key="1">
    <source>
        <dbReference type="ARBA" id="ARBA00022603"/>
    </source>
</evidence>
<keyword evidence="6" id="KW-0444">Lipid biosynthesis</keyword>
<dbReference type="STRING" id="1344416.A0A139A5W0"/>
<evidence type="ECO:0000256" key="4">
    <source>
        <dbReference type="ARBA" id="ARBA00038188"/>
    </source>
</evidence>
<evidence type="ECO:0000313" key="8">
    <source>
        <dbReference type="EMBL" id="KXS11753.1"/>
    </source>
</evidence>
<dbReference type="InterPro" id="IPR050447">
    <property type="entry name" value="Erg6_SMT_methyltransf"/>
</dbReference>
<dbReference type="OMA" id="AFNKAMH"/>
<dbReference type="PANTHER" id="PTHR44068:SF1">
    <property type="entry name" value="HYPOTHETICAL LOC100005854"/>
    <property type="match status" value="1"/>
</dbReference>
<dbReference type="GO" id="GO:0005783">
    <property type="term" value="C:endoplasmic reticulum"/>
    <property type="evidence" value="ECO:0007669"/>
    <property type="project" value="TreeGrafter"/>
</dbReference>
<dbReference type="GO" id="GO:0006696">
    <property type="term" value="P:ergosterol biosynthetic process"/>
    <property type="evidence" value="ECO:0007669"/>
    <property type="project" value="TreeGrafter"/>
</dbReference>
<comment type="pathway">
    <text evidence="6">Steroid metabolism.</text>
</comment>
<keyword evidence="6" id="KW-0756">Sterol biosynthesis</keyword>
<dbReference type="GO" id="GO:0003838">
    <property type="term" value="F:sterol 24-C-methyltransferase activity"/>
    <property type="evidence" value="ECO:0007669"/>
    <property type="project" value="TreeGrafter"/>
</dbReference>
<dbReference type="InterPro" id="IPR029063">
    <property type="entry name" value="SAM-dependent_MTases_sf"/>
</dbReference>
<reference evidence="8 9" key="1">
    <citation type="journal article" date="2015" name="Genome Biol. Evol.">
        <title>Phylogenomic analyses indicate that early fungi evolved digesting cell walls of algal ancestors of land plants.</title>
        <authorList>
            <person name="Chang Y."/>
            <person name="Wang S."/>
            <person name="Sekimoto S."/>
            <person name="Aerts A.L."/>
            <person name="Choi C."/>
            <person name="Clum A."/>
            <person name="LaButti K.M."/>
            <person name="Lindquist E.A."/>
            <person name="Yee Ngan C."/>
            <person name="Ohm R.A."/>
            <person name="Salamov A.A."/>
            <person name="Grigoriev I.V."/>
            <person name="Spatafora J.W."/>
            <person name="Berbee M.L."/>
        </authorList>
    </citation>
    <scope>NUCLEOTIDE SEQUENCE [LARGE SCALE GENOMIC DNA]</scope>
    <source>
        <strain evidence="8 9">JEL478</strain>
    </source>
</reference>
<evidence type="ECO:0000256" key="5">
    <source>
        <dbReference type="PROSITE-ProRule" id="PRU01022"/>
    </source>
</evidence>
<dbReference type="AlphaFoldDB" id="A0A139A5W0"/>
<keyword evidence="6" id="KW-0443">Lipid metabolism</keyword>
<name>A0A139A5W0_GONPJ</name>
<dbReference type="Gene3D" id="3.40.50.150">
    <property type="entry name" value="Vaccinia Virus protein VP39"/>
    <property type="match status" value="1"/>
</dbReference>
<dbReference type="SUPFAM" id="SSF53335">
    <property type="entry name" value="S-adenosyl-L-methionine-dependent methyltransferases"/>
    <property type="match status" value="1"/>
</dbReference>
<dbReference type="CDD" id="cd02440">
    <property type="entry name" value="AdoMet_MTases"/>
    <property type="match status" value="1"/>
</dbReference>
<evidence type="ECO:0000313" key="9">
    <source>
        <dbReference type="Proteomes" id="UP000070544"/>
    </source>
</evidence>
<comment type="similarity">
    <text evidence="4 5 6">Belongs to the class I-like SAM-binding methyltransferase superfamily. Erg6/SMT family.</text>
</comment>
<dbReference type="EMBL" id="KQ965797">
    <property type="protein sequence ID" value="KXS11753.1"/>
    <property type="molecule type" value="Genomic_DNA"/>
</dbReference>
<protein>
    <recommendedName>
        <fullName evidence="6">Sterol 24-C-methyltransferase</fullName>
        <ecNumber evidence="6">2.1.1.-</ecNumber>
    </recommendedName>
    <alternativeName>
        <fullName evidence="6">Delta(24)-sterol C-methyltransferase</fullName>
    </alternativeName>
</protein>
<gene>
    <name evidence="8" type="ORF">M427DRAFT_46915</name>
</gene>
<keyword evidence="6" id="KW-0752">Steroid biosynthesis</keyword>
<keyword evidence="6" id="KW-0753">Steroid metabolism</keyword>
<accession>A0A139A5W0</accession>
<proteinExistence type="inferred from homology"/>
<keyword evidence="1 5" id="KW-0489">Methyltransferase</keyword>
<dbReference type="Pfam" id="PF08241">
    <property type="entry name" value="Methyltransf_11"/>
    <property type="match status" value="1"/>
</dbReference>
<evidence type="ECO:0000256" key="2">
    <source>
        <dbReference type="ARBA" id="ARBA00022679"/>
    </source>
</evidence>
<keyword evidence="3 5" id="KW-0949">S-adenosyl-L-methionine</keyword>
<dbReference type="GO" id="GO:0032259">
    <property type="term" value="P:methylation"/>
    <property type="evidence" value="ECO:0007669"/>
    <property type="project" value="UniProtKB-KW"/>
</dbReference>
<dbReference type="EC" id="2.1.1.-" evidence="6"/>
<feature type="domain" description="SAM-dependent methyltransferase Erg6/SMT-type" evidence="7">
    <location>
        <begin position="52"/>
        <end position="352"/>
    </location>
</feature>
<comment type="function">
    <text evidence="6">Catalyzes the transfer of methyl groups from S-adenosyl-methionine to the C-24 of sterols.</text>
</comment>
<keyword evidence="2 5" id="KW-0808">Transferase</keyword>
<dbReference type="InterPro" id="IPR013216">
    <property type="entry name" value="Methyltransf_11"/>
</dbReference>
<dbReference type="Pfam" id="PF08498">
    <property type="entry name" value="Sterol_MT_C"/>
    <property type="match status" value="1"/>
</dbReference>
<dbReference type="PROSITE" id="PS51685">
    <property type="entry name" value="SAM_MT_ERG6_SMT"/>
    <property type="match status" value="1"/>
</dbReference>